<dbReference type="GO" id="GO:0003677">
    <property type="term" value="F:DNA binding"/>
    <property type="evidence" value="ECO:0007669"/>
    <property type="project" value="UniProtKB-KW"/>
</dbReference>
<evidence type="ECO:0000259" key="2">
    <source>
        <dbReference type="PROSITE" id="PS50937"/>
    </source>
</evidence>
<dbReference type="SUPFAM" id="SSF46955">
    <property type="entry name" value="Putative DNA-binding domain"/>
    <property type="match status" value="1"/>
</dbReference>
<keyword evidence="1" id="KW-0238">DNA-binding</keyword>
<dbReference type="SMART" id="SM00422">
    <property type="entry name" value="HTH_MERR"/>
    <property type="match status" value="1"/>
</dbReference>
<evidence type="ECO:0000313" key="4">
    <source>
        <dbReference type="Proteomes" id="UP000632828"/>
    </source>
</evidence>
<dbReference type="PROSITE" id="PS50937">
    <property type="entry name" value="HTH_MERR_2"/>
    <property type="match status" value="1"/>
</dbReference>
<dbReference type="GO" id="GO:0003700">
    <property type="term" value="F:DNA-binding transcription factor activity"/>
    <property type="evidence" value="ECO:0007669"/>
    <property type="project" value="InterPro"/>
</dbReference>
<dbReference type="PANTHER" id="PTHR30204">
    <property type="entry name" value="REDOX-CYCLING DRUG-SENSING TRANSCRIPTIONAL ACTIVATOR SOXR"/>
    <property type="match status" value="1"/>
</dbReference>
<dbReference type="InterPro" id="IPR000551">
    <property type="entry name" value="MerR-type_HTH_dom"/>
</dbReference>
<dbReference type="Proteomes" id="UP000632828">
    <property type="component" value="Unassembled WGS sequence"/>
</dbReference>
<dbReference type="CDD" id="cd04765">
    <property type="entry name" value="HTH_MlrA-like_sg2"/>
    <property type="match status" value="1"/>
</dbReference>
<evidence type="ECO:0000313" key="3">
    <source>
        <dbReference type="EMBL" id="MBD1399063.1"/>
    </source>
</evidence>
<dbReference type="Gene3D" id="1.10.1660.10">
    <property type="match status" value="1"/>
</dbReference>
<reference evidence="3" key="1">
    <citation type="submission" date="2020-09" db="EMBL/GenBank/DDBJ databases">
        <title>Pelobacter alkaliphilus sp. nov., a novel anaerobic arsenate-reducing bacterium from terrestrial mud volcano.</title>
        <authorList>
            <person name="Khomyakova M.A."/>
            <person name="Merkel A.Y."/>
            <person name="Slobodkin A.I."/>
        </authorList>
    </citation>
    <scope>NUCLEOTIDE SEQUENCE</scope>
    <source>
        <strain evidence="3">M08fum</strain>
    </source>
</reference>
<organism evidence="3 4">
    <name type="scientific">Pelovirga terrestris</name>
    <dbReference type="NCBI Taxonomy" id="2771352"/>
    <lineage>
        <taxon>Bacteria</taxon>
        <taxon>Pseudomonadati</taxon>
        <taxon>Thermodesulfobacteriota</taxon>
        <taxon>Desulfuromonadia</taxon>
        <taxon>Geobacterales</taxon>
        <taxon>Geobacteraceae</taxon>
        <taxon>Pelovirga</taxon>
    </lineage>
</organism>
<protein>
    <submittedName>
        <fullName evidence="3">MerR family transcriptional regulator</fullName>
    </submittedName>
</protein>
<keyword evidence="4" id="KW-1185">Reference proteome</keyword>
<accession>A0A8J6QVU7</accession>
<dbReference type="RefSeq" id="WP_191153345.1">
    <property type="nucleotide sequence ID" value="NZ_JACWUN010000001.1"/>
</dbReference>
<dbReference type="InterPro" id="IPR009061">
    <property type="entry name" value="DNA-bd_dom_put_sf"/>
</dbReference>
<dbReference type="Pfam" id="PF13411">
    <property type="entry name" value="MerR_1"/>
    <property type="match status" value="1"/>
</dbReference>
<feature type="domain" description="HTH merR-type" evidence="2">
    <location>
        <begin position="9"/>
        <end position="79"/>
    </location>
</feature>
<dbReference type="PANTHER" id="PTHR30204:SF15">
    <property type="entry name" value="BLL5018 PROTEIN"/>
    <property type="match status" value="1"/>
</dbReference>
<sequence length="124" mass="14288">MADIPDKLFFKIGEVADLLDLKTHVLRYWETEFGCLKPVKSRTNQRLYRRKDVETALLIKDLLYHQGFTIAGARNQLDHQNSLDLPASSSDESSPSAEQRLIQVKSDLLTLRQSLLENHRPIEK</sequence>
<dbReference type="EMBL" id="JACWUN010000001">
    <property type="protein sequence ID" value="MBD1399063.1"/>
    <property type="molecule type" value="Genomic_DNA"/>
</dbReference>
<evidence type="ECO:0000256" key="1">
    <source>
        <dbReference type="ARBA" id="ARBA00023125"/>
    </source>
</evidence>
<gene>
    <name evidence="3" type="ORF">ICT70_00055</name>
</gene>
<dbReference type="AlphaFoldDB" id="A0A8J6QVU7"/>
<comment type="caution">
    <text evidence="3">The sequence shown here is derived from an EMBL/GenBank/DDBJ whole genome shotgun (WGS) entry which is preliminary data.</text>
</comment>
<name>A0A8J6QVU7_9BACT</name>
<proteinExistence type="predicted"/>
<dbReference type="InterPro" id="IPR047057">
    <property type="entry name" value="MerR_fam"/>
</dbReference>